<organism evidence="1">
    <name type="scientific">marine sediment metagenome</name>
    <dbReference type="NCBI Taxonomy" id="412755"/>
    <lineage>
        <taxon>unclassified sequences</taxon>
        <taxon>metagenomes</taxon>
        <taxon>ecological metagenomes</taxon>
    </lineage>
</organism>
<dbReference type="AlphaFoldDB" id="A0A0F9FG15"/>
<feature type="non-terminal residue" evidence="1">
    <location>
        <position position="42"/>
    </location>
</feature>
<name>A0A0F9FG15_9ZZZZ</name>
<evidence type="ECO:0000313" key="1">
    <source>
        <dbReference type="EMBL" id="KKL77376.1"/>
    </source>
</evidence>
<protein>
    <submittedName>
        <fullName evidence="1">Uncharacterized protein</fullName>
    </submittedName>
</protein>
<gene>
    <name evidence="1" type="ORF">LCGC14_2035530</name>
</gene>
<comment type="caution">
    <text evidence="1">The sequence shown here is derived from an EMBL/GenBank/DDBJ whole genome shotgun (WGS) entry which is preliminary data.</text>
</comment>
<sequence length="42" mass="4484">MGLLGTTTAEFDFFPDSPPAIVGELTTGKTVNIELWEDGDVV</sequence>
<dbReference type="EMBL" id="LAZR01023766">
    <property type="protein sequence ID" value="KKL77376.1"/>
    <property type="molecule type" value="Genomic_DNA"/>
</dbReference>
<reference evidence="1" key="1">
    <citation type="journal article" date="2015" name="Nature">
        <title>Complex archaea that bridge the gap between prokaryotes and eukaryotes.</title>
        <authorList>
            <person name="Spang A."/>
            <person name="Saw J.H."/>
            <person name="Jorgensen S.L."/>
            <person name="Zaremba-Niedzwiedzka K."/>
            <person name="Martijn J."/>
            <person name="Lind A.E."/>
            <person name="van Eijk R."/>
            <person name="Schleper C."/>
            <person name="Guy L."/>
            <person name="Ettema T.J."/>
        </authorList>
    </citation>
    <scope>NUCLEOTIDE SEQUENCE</scope>
</reference>
<proteinExistence type="predicted"/>
<accession>A0A0F9FG15</accession>